<dbReference type="AlphaFoldDB" id="A0A2S3GXG7"/>
<dbReference type="EMBL" id="CM008047">
    <property type="protein sequence ID" value="PAN10538.1"/>
    <property type="molecule type" value="Genomic_DNA"/>
</dbReference>
<dbReference type="PANTHER" id="PTHR32141:SF172">
    <property type="entry name" value="OS07G0286300 PROTEIN"/>
    <property type="match status" value="1"/>
</dbReference>
<evidence type="ECO:0000259" key="2">
    <source>
        <dbReference type="Pfam" id="PF08387"/>
    </source>
</evidence>
<dbReference type="Gramene" id="PAN10538">
    <property type="protein sequence ID" value="PAN10538"/>
    <property type="gene ID" value="PAHAL_2G099400"/>
</dbReference>
<dbReference type="InterPro" id="IPR055411">
    <property type="entry name" value="LRR_FXL15/At3g58940/PEG3-like"/>
</dbReference>
<feature type="domain" description="F-box/LRR-repeat protein 15/At3g58940/PEG3-like LRR" evidence="3">
    <location>
        <begin position="123"/>
        <end position="343"/>
    </location>
</feature>
<dbReference type="PANTHER" id="PTHR32141">
    <property type="match status" value="1"/>
</dbReference>
<protein>
    <submittedName>
        <fullName evidence="4">Uncharacterized protein</fullName>
    </submittedName>
</protein>
<dbReference type="Pfam" id="PF24758">
    <property type="entry name" value="LRR_At5g56370"/>
    <property type="match status" value="1"/>
</dbReference>
<evidence type="ECO:0000256" key="1">
    <source>
        <dbReference type="SAM" id="MobiDB-lite"/>
    </source>
</evidence>
<evidence type="ECO:0000259" key="3">
    <source>
        <dbReference type="Pfam" id="PF24758"/>
    </source>
</evidence>
<proteinExistence type="predicted"/>
<accession>A0A2S3GXG7</accession>
<reference evidence="4" key="1">
    <citation type="submission" date="2018-04" db="EMBL/GenBank/DDBJ databases">
        <title>WGS assembly of Panicum hallii.</title>
        <authorList>
            <person name="Lovell J."/>
            <person name="Jenkins J."/>
            <person name="Lowry D."/>
            <person name="Mamidi S."/>
            <person name="Sreedasyam A."/>
            <person name="Weng X."/>
            <person name="Barry K."/>
            <person name="Bonette J."/>
            <person name="Campitelli B."/>
            <person name="Daum C."/>
            <person name="Gordon S."/>
            <person name="Gould B."/>
            <person name="Lipzen A."/>
            <person name="Macqueen A."/>
            <person name="Palacio-Mejia J."/>
            <person name="Plott C."/>
            <person name="Shakirov E."/>
            <person name="Shu S."/>
            <person name="Yoshinaga Y."/>
            <person name="Zane M."/>
            <person name="Rokhsar D."/>
            <person name="Grimwood J."/>
            <person name="Schmutz J."/>
            <person name="Juenger T."/>
        </authorList>
    </citation>
    <scope>NUCLEOTIDE SEQUENCE [LARGE SCALE GENOMIC DNA]</scope>
    <source>
        <strain evidence="4">FIL2</strain>
    </source>
</reference>
<dbReference type="Proteomes" id="UP000243499">
    <property type="component" value="Chromosome 2"/>
</dbReference>
<dbReference type="SUPFAM" id="SSF81383">
    <property type="entry name" value="F-box domain"/>
    <property type="match status" value="1"/>
</dbReference>
<sequence length="467" mass="52362">MAPPAKKRRRTRKKAPAAAVEPADGNGLIGVLPNEVMSSIISLLPSDDGVRTRAVSSLWRDLWLSAPLNLDDSDLRPWRNGDGLVDLITEILSTHPGPARRLSLTNLARVSSTHGDDRYPSFDGWFQSPVLDRIKELHFRYLFRYLNGDVDPLPPSALRFTDLSVASYGRCHFPENLAGVSFPNLRQLTLFDLTNSEATLEAMIQACPAIRSLLLSGNMGFRHVRISSPTLVSLGVSTLRNEAVMEELTIVDAPSMERLLLFETDGGPMNIDVQGAPNLQVLGSLSSSMPRVQLGSTVLQKMIATTVITPMHTVKILALNAGSFELNTFVDILKCFPCLQKLYFTSFVITDFGKTMLNYGALSIPCLNTHLKEIVLRNFRGGKDDIKFAKFFVLNARVLRLMEFRVPIRESTKKWEANQRRKLPKKINRASQALRFDFVYDDCIFRSFEDTYCTHELSKADPFDSMF</sequence>
<feature type="compositionally biased region" description="Basic residues" evidence="1">
    <location>
        <begin position="1"/>
        <end position="15"/>
    </location>
</feature>
<dbReference type="InterPro" id="IPR055302">
    <property type="entry name" value="F-box_dom-containing"/>
</dbReference>
<feature type="region of interest" description="Disordered" evidence="1">
    <location>
        <begin position="1"/>
        <end position="20"/>
    </location>
</feature>
<dbReference type="SUPFAM" id="SSF52047">
    <property type="entry name" value="RNI-like"/>
    <property type="match status" value="1"/>
</dbReference>
<dbReference type="InterPro" id="IPR032675">
    <property type="entry name" value="LRR_dom_sf"/>
</dbReference>
<name>A0A2S3GXG7_9POAL</name>
<dbReference type="Gene3D" id="3.80.10.10">
    <property type="entry name" value="Ribonuclease Inhibitor"/>
    <property type="match status" value="1"/>
</dbReference>
<evidence type="ECO:0000313" key="4">
    <source>
        <dbReference type="EMBL" id="PAN10538.1"/>
    </source>
</evidence>
<gene>
    <name evidence="4" type="ORF">PAHAL_2G099400</name>
</gene>
<dbReference type="InterPro" id="IPR006566">
    <property type="entry name" value="FBD"/>
</dbReference>
<dbReference type="InterPro" id="IPR036047">
    <property type="entry name" value="F-box-like_dom_sf"/>
</dbReference>
<organism evidence="4">
    <name type="scientific">Panicum hallii</name>
    <dbReference type="NCBI Taxonomy" id="206008"/>
    <lineage>
        <taxon>Eukaryota</taxon>
        <taxon>Viridiplantae</taxon>
        <taxon>Streptophyta</taxon>
        <taxon>Embryophyta</taxon>
        <taxon>Tracheophyta</taxon>
        <taxon>Spermatophyta</taxon>
        <taxon>Magnoliopsida</taxon>
        <taxon>Liliopsida</taxon>
        <taxon>Poales</taxon>
        <taxon>Poaceae</taxon>
        <taxon>PACMAD clade</taxon>
        <taxon>Panicoideae</taxon>
        <taxon>Panicodae</taxon>
        <taxon>Paniceae</taxon>
        <taxon>Panicinae</taxon>
        <taxon>Panicum</taxon>
        <taxon>Panicum sect. Panicum</taxon>
    </lineage>
</organism>
<feature type="domain" description="FBD" evidence="2">
    <location>
        <begin position="364"/>
        <end position="402"/>
    </location>
</feature>
<dbReference type="Pfam" id="PF08387">
    <property type="entry name" value="FBD"/>
    <property type="match status" value="1"/>
</dbReference>